<dbReference type="EMBL" id="GL945437">
    <property type="protein sequence ID" value="EGO22299.1"/>
    <property type="molecule type" value="Genomic_DNA"/>
</dbReference>
<reference evidence="2" key="1">
    <citation type="submission" date="2011-04" db="EMBL/GenBank/DDBJ databases">
        <title>Evolution of plant cell wall degrading machinery underlies the functional diversity of forest fungi.</title>
        <authorList>
            <consortium name="US DOE Joint Genome Institute (JGI-PGF)"/>
            <person name="Eastwood D.C."/>
            <person name="Floudas D."/>
            <person name="Binder M."/>
            <person name="Majcherczyk A."/>
            <person name="Schneider P."/>
            <person name="Aerts A."/>
            <person name="Asiegbu F.O."/>
            <person name="Baker S.E."/>
            <person name="Barry K."/>
            <person name="Bendiksby M."/>
            <person name="Blumentritt M."/>
            <person name="Coutinho P.M."/>
            <person name="Cullen D."/>
            <person name="Cullen D."/>
            <person name="Gathman A."/>
            <person name="Goodell B."/>
            <person name="Henrissat B."/>
            <person name="Ihrmark K."/>
            <person name="Kauserud H."/>
            <person name="Kohler A."/>
            <person name="LaButti K."/>
            <person name="Lapidus A."/>
            <person name="Lavin J.L."/>
            <person name="Lee Y.-H."/>
            <person name="Lindquist E."/>
            <person name="Lilly W."/>
            <person name="Lucas S."/>
            <person name="Morin E."/>
            <person name="Murat C."/>
            <person name="Oguiza J.A."/>
            <person name="Park J."/>
            <person name="Pisabarro A.G."/>
            <person name="Riley R."/>
            <person name="Rosling A."/>
            <person name="Salamov A."/>
            <person name="Schmidt O."/>
            <person name="Schmutz J."/>
            <person name="Skrede I."/>
            <person name="Stenlid J."/>
            <person name="Wiebenga A."/>
            <person name="Xie X."/>
            <person name="Kues U."/>
            <person name="Hibbett D.S."/>
            <person name="Hoffmeister D."/>
            <person name="Hogberg N."/>
            <person name="Martin F."/>
            <person name="Grigoriev I.V."/>
            <person name="Watkinson S.C."/>
        </authorList>
    </citation>
    <scope>NUCLEOTIDE SEQUENCE</scope>
    <source>
        <strain evidence="2">S7.9</strain>
    </source>
</reference>
<dbReference type="AlphaFoldDB" id="F8P451"/>
<feature type="region of interest" description="Disordered" evidence="1">
    <location>
        <begin position="237"/>
        <end position="260"/>
    </location>
</feature>
<protein>
    <submittedName>
        <fullName evidence="2">Uncharacterized protein</fullName>
    </submittedName>
</protein>
<dbReference type="Proteomes" id="UP000008064">
    <property type="component" value="Unassembled WGS sequence"/>
</dbReference>
<dbReference type="HOGENOM" id="CLU_601528_0_0_1"/>
<evidence type="ECO:0000256" key="1">
    <source>
        <dbReference type="SAM" id="MobiDB-lite"/>
    </source>
</evidence>
<dbReference type="RefSeq" id="XP_007320837.1">
    <property type="nucleotide sequence ID" value="XM_007320775.1"/>
</dbReference>
<name>F8P451_SERL9</name>
<proteinExistence type="predicted"/>
<feature type="region of interest" description="Disordered" evidence="1">
    <location>
        <begin position="198"/>
        <end position="221"/>
    </location>
</feature>
<organism>
    <name type="scientific">Serpula lacrymans var. lacrymans (strain S7.9)</name>
    <name type="common">Dry rot fungus</name>
    <dbReference type="NCBI Taxonomy" id="578457"/>
    <lineage>
        <taxon>Eukaryota</taxon>
        <taxon>Fungi</taxon>
        <taxon>Dikarya</taxon>
        <taxon>Basidiomycota</taxon>
        <taxon>Agaricomycotina</taxon>
        <taxon>Agaricomycetes</taxon>
        <taxon>Agaricomycetidae</taxon>
        <taxon>Boletales</taxon>
        <taxon>Coniophorineae</taxon>
        <taxon>Serpulaceae</taxon>
        <taxon>Serpula</taxon>
    </lineage>
</organism>
<gene>
    <name evidence="2" type="ORF">SERLADRAFT_409853</name>
</gene>
<dbReference type="KEGG" id="sla:SERLADRAFT_409853"/>
<dbReference type="OrthoDB" id="2681292at2759"/>
<feature type="compositionally biased region" description="Polar residues" evidence="1">
    <location>
        <begin position="367"/>
        <end position="382"/>
    </location>
</feature>
<accession>F8P451</accession>
<feature type="compositionally biased region" description="Basic and acidic residues" evidence="1">
    <location>
        <begin position="202"/>
        <end position="216"/>
    </location>
</feature>
<dbReference type="GeneID" id="18812852"/>
<evidence type="ECO:0000313" key="2">
    <source>
        <dbReference type="EMBL" id="EGO22299.1"/>
    </source>
</evidence>
<feature type="region of interest" description="Disordered" evidence="1">
    <location>
        <begin position="361"/>
        <end position="400"/>
    </location>
</feature>
<sequence length="455" mass="49428">MASVCIHRQLNSPAVTNTDKKADFRYPPVKLSMSPRTSRPILKDMSNTMVAQAMESRRYIIEQPDIDAPSPNVPLSSQHESHVRGPSYEKFCPIVPLSPIRKNALPIGPVTKPASVDPVTSLGASRRILAAHLPLSLDSIDFHIQSQTRHPLVNSNKCTPRRSSSLIGSPSLNSLPSSWSTEYFDSSAGKEIMDRAVPSAAGERRGMTRGNFRESGTHTTVNRNRDEAKEYRFPIIPTRTSTPPLSPPPPSGSSMATGLSKRSGRCFRLVPTKVDGEDKFMHAVAAQIWPRVDEAGKPTFASVANGTDLTGDGSPGMPLDMLQTLGHLEDIAAVVKGLPYPRARACGDFQTEGRMYFSGMGGRDDSSTTLRPSTPGISTTPTWADKGKWRATAPPNKSKGAVVEIPPTTKTNIAKCITGRLVSHQETMGCVYSPQLYSTQTLHYGPPEPKLDFVE</sequence>